<dbReference type="CDD" id="cd06173">
    <property type="entry name" value="MFS_MefA_like"/>
    <property type="match status" value="1"/>
</dbReference>
<evidence type="ECO:0000256" key="4">
    <source>
        <dbReference type="ARBA" id="ARBA00022692"/>
    </source>
</evidence>
<feature type="transmembrane region" description="Helical" evidence="7">
    <location>
        <begin position="32"/>
        <end position="52"/>
    </location>
</feature>
<keyword evidence="4 7" id="KW-0812">Transmembrane</keyword>
<feature type="transmembrane region" description="Helical" evidence="7">
    <location>
        <begin position="210"/>
        <end position="232"/>
    </location>
</feature>
<evidence type="ECO:0000256" key="5">
    <source>
        <dbReference type="ARBA" id="ARBA00022989"/>
    </source>
</evidence>
<dbReference type="InterPro" id="IPR020846">
    <property type="entry name" value="MFS_dom"/>
</dbReference>
<name>A0ABY4S4V2_AQUTE</name>
<feature type="transmembrane region" description="Helical" evidence="7">
    <location>
        <begin position="359"/>
        <end position="377"/>
    </location>
</feature>
<gene>
    <name evidence="9" type="ORF">MW290_00345</name>
</gene>
<evidence type="ECO:0000313" key="10">
    <source>
        <dbReference type="Proteomes" id="UP001056201"/>
    </source>
</evidence>
<keyword evidence="10" id="KW-1185">Reference proteome</keyword>
<sequence>MLWLATVTANVCMWMNDVAAAWLMTQLTPNPVWVALVQTAATLPVFLLGIPSGAMADIVDRRHWFMFTQLWVAVTAVLLSVLAFSGALNAPLLLVLVFANGIGLAMRWPVFAAIVPELVPRSELTAALALNAIAMNASRIAGPILAGAILTGLGSAWVFGLNAALSLGAAAIIWQWKNTPRASALPGERFVGAMRVGVQYVRQSPGMRVVLLRIFVFFLHSTALLALMPLVAQGLSHGGAGIFTLLLACMGAGAVATALMLPRIRERFSRDDLVQYGSLLNALGTLVVALSPSLWITAPAMVLAGAGWISVANSLTLSAQLALPDWVRARGMSIYQTALMAGSAGGAALWGQVAGITSLRTSLLAAAATGLLMLVLLRKQRVQHLGEADLTPQRDVLKSPTAAPDVDPQAGPVMVTVEYDVDPQDEAAFAELMRESRRSRLQQGAISWGVFRDHANPRHWMEYYVDENWTEHLRRFDRITAVELALRDRRLGFHRGDGPPKVSRYVGQTVER</sequence>
<dbReference type="InterPro" id="IPR036259">
    <property type="entry name" value="MFS_trans_sf"/>
</dbReference>
<evidence type="ECO:0000256" key="2">
    <source>
        <dbReference type="ARBA" id="ARBA00022448"/>
    </source>
</evidence>
<dbReference type="PANTHER" id="PTHR23513">
    <property type="entry name" value="INTEGRAL MEMBRANE EFFLUX PROTEIN-RELATED"/>
    <property type="match status" value="1"/>
</dbReference>
<dbReference type="PROSITE" id="PS50850">
    <property type="entry name" value="MFS"/>
    <property type="match status" value="1"/>
</dbReference>
<feature type="transmembrane region" description="Helical" evidence="7">
    <location>
        <begin position="238"/>
        <end position="261"/>
    </location>
</feature>
<feature type="transmembrane region" description="Helical" evidence="7">
    <location>
        <begin position="156"/>
        <end position="174"/>
    </location>
</feature>
<accession>A0ABY4S4V2</accession>
<evidence type="ECO:0000259" key="8">
    <source>
        <dbReference type="PROSITE" id="PS50850"/>
    </source>
</evidence>
<evidence type="ECO:0000256" key="6">
    <source>
        <dbReference type="ARBA" id="ARBA00023136"/>
    </source>
</evidence>
<feature type="transmembrane region" description="Helical" evidence="7">
    <location>
        <begin position="301"/>
        <end position="322"/>
    </location>
</feature>
<reference evidence="9" key="1">
    <citation type="submission" date="2022-05" db="EMBL/GenBank/DDBJ databases">
        <title>An RpoN-dependent PEP-CTERM gene is involved in floc formation of an Aquincola tertiaricarbonis strain.</title>
        <authorList>
            <person name="Qiu D."/>
            <person name="Xia M."/>
        </authorList>
    </citation>
    <scope>NUCLEOTIDE SEQUENCE</scope>
    <source>
        <strain evidence="9">RN12</strain>
    </source>
</reference>
<protein>
    <submittedName>
        <fullName evidence="9">MFS transporter</fullName>
    </submittedName>
</protein>
<dbReference type="SUPFAM" id="SSF103473">
    <property type="entry name" value="MFS general substrate transporter"/>
    <property type="match status" value="1"/>
</dbReference>
<dbReference type="PANTHER" id="PTHR23513:SF11">
    <property type="entry name" value="STAPHYLOFERRIN A TRANSPORTER"/>
    <property type="match status" value="1"/>
</dbReference>
<evidence type="ECO:0000256" key="7">
    <source>
        <dbReference type="SAM" id="Phobius"/>
    </source>
</evidence>
<dbReference type="InterPro" id="IPR010290">
    <property type="entry name" value="TM_effector"/>
</dbReference>
<dbReference type="Pfam" id="PF05977">
    <property type="entry name" value="MFS_3"/>
    <property type="match status" value="1"/>
</dbReference>
<comment type="subcellular location">
    <subcellularLocation>
        <location evidence="1">Cell membrane</location>
        <topology evidence="1">Multi-pass membrane protein</topology>
    </subcellularLocation>
</comment>
<keyword evidence="3" id="KW-1003">Cell membrane</keyword>
<feature type="transmembrane region" description="Helical" evidence="7">
    <location>
        <begin position="92"/>
        <end position="115"/>
    </location>
</feature>
<dbReference type="Gene3D" id="1.20.1250.20">
    <property type="entry name" value="MFS general substrate transporter like domains"/>
    <property type="match status" value="1"/>
</dbReference>
<feature type="transmembrane region" description="Helical" evidence="7">
    <location>
        <begin position="334"/>
        <end position="353"/>
    </location>
</feature>
<dbReference type="EMBL" id="CP097635">
    <property type="protein sequence ID" value="URI08468.1"/>
    <property type="molecule type" value="Genomic_DNA"/>
</dbReference>
<evidence type="ECO:0000256" key="3">
    <source>
        <dbReference type="ARBA" id="ARBA00022475"/>
    </source>
</evidence>
<proteinExistence type="predicted"/>
<keyword evidence="2" id="KW-0813">Transport</keyword>
<feature type="domain" description="Major facilitator superfamily (MFS) profile" evidence="8">
    <location>
        <begin position="1"/>
        <end position="382"/>
    </location>
</feature>
<organism evidence="9 10">
    <name type="scientific">Aquincola tertiaricarbonis</name>
    <dbReference type="NCBI Taxonomy" id="391953"/>
    <lineage>
        <taxon>Bacteria</taxon>
        <taxon>Pseudomonadati</taxon>
        <taxon>Pseudomonadota</taxon>
        <taxon>Betaproteobacteria</taxon>
        <taxon>Burkholderiales</taxon>
        <taxon>Sphaerotilaceae</taxon>
        <taxon>Aquincola</taxon>
    </lineage>
</organism>
<keyword evidence="6 7" id="KW-0472">Membrane</keyword>
<feature type="transmembrane region" description="Helical" evidence="7">
    <location>
        <begin position="273"/>
        <end position="295"/>
    </location>
</feature>
<evidence type="ECO:0000256" key="1">
    <source>
        <dbReference type="ARBA" id="ARBA00004651"/>
    </source>
</evidence>
<evidence type="ECO:0000313" key="9">
    <source>
        <dbReference type="EMBL" id="URI08468.1"/>
    </source>
</evidence>
<dbReference type="Proteomes" id="UP001056201">
    <property type="component" value="Chromosome 1"/>
</dbReference>
<keyword evidence="5 7" id="KW-1133">Transmembrane helix</keyword>
<feature type="transmembrane region" description="Helical" evidence="7">
    <location>
        <begin position="64"/>
        <end position="86"/>
    </location>
</feature>